<feature type="chain" id="PRO_5027688460" evidence="12">
    <location>
        <begin position="34"/>
        <end position="2018"/>
    </location>
</feature>
<feature type="transmembrane region" description="Helical" evidence="11">
    <location>
        <begin position="1636"/>
        <end position="1659"/>
    </location>
</feature>
<name>A0A6P8LAL0_9HYME</name>
<proteinExistence type="predicted"/>
<accession>A0A6P8LAL0</accession>
<dbReference type="RefSeq" id="XP_033297111.1">
    <property type="nucleotide sequence ID" value="XM_033441220.1"/>
</dbReference>
<gene>
    <name evidence="16" type="primary">LOC117204124</name>
</gene>
<feature type="signal peptide" evidence="12">
    <location>
        <begin position="1"/>
        <end position="33"/>
    </location>
</feature>
<dbReference type="PROSITE" id="PS50853">
    <property type="entry name" value="FN3"/>
    <property type="match status" value="6"/>
</dbReference>
<evidence type="ECO:0000256" key="5">
    <source>
        <dbReference type="ARBA" id="ARBA00022889"/>
    </source>
</evidence>
<dbReference type="CDD" id="cd20958">
    <property type="entry name" value="IgI_5_Dscam"/>
    <property type="match status" value="1"/>
</dbReference>
<reference evidence="16" key="1">
    <citation type="submission" date="2025-08" db="UniProtKB">
        <authorList>
            <consortium name="RefSeq"/>
        </authorList>
    </citation>
    <scope>IDENTIFICATION</scope>
    <source>
        <tissue evidence="16">Muscle</tissue>
    </source>
</reference>
<feature type="compositionally biased region" description="Basic and acidic residues" evidence="10">
    <location>
        <begin position="1973"/>
        <end position="1992"/>
    </location>
</feature>
<feature type="domain" description="Ig-like" evidence="13">
    <location>
        <begin position="248"/>
        <end position="340"/>
    </location>
</feature>
<organism evidence="15 16">
    <name type="scientific">Bombus bifarius</name>
    <dbReference type="NCBI Taxonomy" id="103933"/>
    <lineage>
        <taxon>Eukaryota</taxon>
        <taxon>Metazoa</taxon>
        <taxon>Ecdysozoa</taxon>
        <taxon>Arthropoda</taxon>
        <taxon>Hexapoda</taxon>
        <taxon>Insecta</taxon>
        <taxon>Pterygota</taxon>
        <taxon>Neoptera</taxon>
        <taxon>Endopterygota</taxon>
        <taxon>Hymenoptera</taxon>
        <taxon>Apocrita</taxon>
        <taxon>Aculeata</taxon>
        <taxon>Apoidea</taxon>
        <taxon>Anthophila</taxon>
        <taxon>Apidae</taxon>
        <taxon>Bombus</taxon>
        <taxon>Pyrobombus</taxon>
    </lineage>
</organism>
<evidence type="ECO:0000256" key="3">
    <source>
        <dbReference type="ARBA" id="ARBA00022729"/>
    </source>
</evidence>
<evidence type="ECO:0000256" key="8">
    <source>
        <dbReference type="ARBA" id="ARBA00023157"/>
    </source>
</evidence>
<keyword evidence="3 12" id="KW-0732">Signal</keyword>
<dbReference type="InterPro" id="IPR013783">
    <property type="entry name" value="Ig-like_fold"/>
</dbReference>
<evidence type="ECO:0000259" key="13">
    <source>
        <dbReference type="PROSITE" id="PS50835"/>
    </source>
</evidence>
<dbReference type="InterPro" id="IPR036179">
    <property type="entry name" value="Ig-like_dom_sf"/>
</dbReference>
<dbReference type="InterPro" id="IPR056754">
    <property type="entry name" value="DSCAM/DSCAML_C"/>
</dbReference>
<dbReference type="FunFam" id="2.60.40.10:FF:000311">
    <property type="entry name" value="Down syndrome cell adhesion molecule, isoform D"/>
    <property type="match status" value="1"/>
</dbReference>
<sequence>MWRDPPGGGCNIPAYLTTMLLLALLALTNVACAEDESMGPVFVKEPPNRVDFSNGTGAVVECQARGNPQPDIIWVRADGSAVGDVPGLRQVLPNGNLVFPPFRAEDYRQEVHAQVYSCLARSPAGSVHSRDVNVRAVVSQFYVTEAENEYVIRANSAIMKCKIPSFVSEFVQVDQWVANDGTIYTVGDDYDGKYLVLPSGELHIRDVGPEDGYKTYQCRTKHRLTGETRLSATKGRLVITEPVGSKAPAFQSDAKSVTYVRAAKSSVALTCSAQASPPPTHRWYKFIEGSSRRQPVQLNERVRQVSGTLIIREARVEDSGKYLCIVNNSVGGESVETVLTVTAPLAAEIEPNTQTIDFGRPATFTCNVRGNPIKTISWLKDGKPLGLEEPVLRIDSVKKEDKGMYQCFVRNDQESAQATAELKLGGRFEPPQIRQAFAEETLQPGPSMFLKCVASGNPTPEITWELDGKRLSNTERLQVGQYVTVNGDVVSHLNISSIHTNDGGLYKCIAASKVGSAEHSARLNVYGLPFIRHMDKKAIVAGETLRVTCPVAGYPIESIVWERDTRVLPINRKQKVFPNGTLIIENVERMSDQATYTCVARNAQGYSARGTLEVQVMVGPQLAPFTFGDEAANAGDMATVQCAVIKGDLPVKIVWSLNGRSIDVGRVSGDHSYDIPDIVVTRSSKRISTLTIDSVAARHAGDYSCTAINAAGSATHTSVLSVNVPPRWILEPTDKAFAQGSDARVECKADGFPKPQVTWKKAAGDTPGDYTDLKLSNPDISVEDGTLSINNIQKTNEGYYLCEAVNGIGAGLSAVIFISVQAPPHFEIKLKNQTARRGEPAVLQCEAQGEKPIGILWNMNNKRLDPKSDSRYTIREEILANGVLSDLSIKRTERSDSALFTCVATNAFGSDDTSINMIVQEVPEVPYGLKVLDKSGRSVQLSWAAPYDGNSPIKRYVIEYKISKGSWETDIDRVLVPGSQQNVAGVFNLRPATTYHLRIVAENEIGASDPSDTVTIITAEEAPSGPPTSVRVDALDQHTLKVTWKPPPREDWNGEILGYYVGYKLSSSSDYIYETVDFSKEDGKEHHLQIMNLKTYTQYSVVVQAFNKVGSGPMSEERRQHTAEGVPEQPPHDTTCTTLTSQTIRVSWMSPPLSAANGVITGYKVIYGPSDTWYDENTKDTKITSSSETILHGLKKYTNYTMQVLAFTSGGDGVKSAPIHCQTEQDAPEAPIAVKALVMSAESILVSWRPPSQPNGVITQYIVYTKADNAEEPTSQKVPPNQLTHEASGLDKQRRYDFWVTASTNIGEGEASKIVALAPSVRVPAKIASFDDKFTATYKEDVKLPCLAVGVPAPEVTWKVRGAVLQSSDRLRQLPEGSLFIKEVDRTDAGEYSCYVENSFGHDTVTHQLIVHAPPHSPQVTLTATTTNSLTMKLRPHPADNAPIHGYTIHYKPEFGDWETAQISSTAQKYTLENLWCGSRYQIYVTAYNGIGTGDPSDMLNTRTKGSKPIIPEAARFIEVSTNSITLHLSAWSDGGCPMLYFVVEHKKKHQQEWNQVSNNVKPGGNFVVLDLDPASWYHLRVTAHNNAGFAVAEYEFATLTVTGGTIAPPVRNNGNDNTDVRRYFPWLPSWFDVNVVVPVAATIVVIIVGIVVICVALSRRTRGPEQTRLRGISSADEKYYEGQYDVVYQQTGVGGATLDKRRPDLRDELGYIAPPNRKLPPVPGSNYNTCDRIKRGTVISGTGSIRSHSTWDPRRHMYEELNHCAPNRRCPPPPRMGSAEALSHRGMEDEICPYATFHLLGFREEMDPSKAMQFQTFPHPGNGHSGTMGPPVGHPTNASAHSRSGSQSMPRQNGRYSRVPSQGGGSGTHNVFSPEYDDPANCAPEEDQYGSQYGQYGAPYDHYGSRGSVGRRSVGSARNIPVSGSPEPPPPPPRNHDQNNSSFNDSKESNEISEAECDRDQLVNRNYGVNARGKDGMTTEEMRKLIERKPNEAPSRQTGAGHGGHGGLLTPYDTVAV</sequence>
<keyword evidence="9" id="KW-0393">Immunoglobulin domain</keyword>
<dbReference type="FunFam" id="2.60.40.10:FF:000302">
    <property type="entry name" value="Down syndrome cell adhesion molecule, isoform D"/>
    <property type="match status" value="1"/>
</dbReference>
<feature type="compositionally biased region" description="Basic and acidic residues" evidence="10">
    <location>
        <begin position="1946"/>
        <end position="1963"/>
    </location>
</feature>
<dbReference type="FunFam" id="2.60.40.10:FF:000498">
    <property type="entry name" value="Down syndrome cell adhesion molecule, isoform J"/>
    <property type="match status" value="1"/>
</dbReference>
<keyword evidence="8" id="KW-1015">Disulfide bond</keyword>
<dbReference type="Pfam" id="PF25059">
    <property type="entry name" value="FN3_DSCAM-DSCAML_C"/>
    <property type="match status" value="1"/>
</dbReference>
<dbReference type="InterPro" id="IPR013098">
    <property type="entry name" value="Ig_I-set"/>
</dbReference>
<dbReference type="GO" id="GO:0016020">
    <property type="term" value="C:membrane"/>
    <property type="evidence" value="ECO:0007669"/>
    <property type="project" value="UniProtKB-SubCell"/>
</dbReference>
<feature type="domain" description="Fibronectin type-III" evidence="14">
    <location>
        <begin position="1026"/>
        <end position="1125"/>
    </location>
</feature>
<evidence type="ECO:0000313" key="16">
    <source>
        <dbReference type="RefSeq" id="XP_033297111.1"/>
    </source>
</evidence>
<feature type="domain" description="Fibronectin type-III" evidence="14">
    <location>
        <begin position="925"/>
        <end position="1021"/>
    </location>
</feature>
<keyword evidence="7 11" id="KW-0472">Membrane</keyword>
<dbReference type="InterPro" id="IPR007110">
    <property type="entry name" value="Ig-like_dom"/>
</dbReference>
<evidence type="ECO:0000313" key="15">
    <source>
        <dbReference type="Proteomes" id="UP000515164"/>
    </source>
</evidence>
<evidence type="ECO:0000256" key="1">
    <source>
        <dbReference type="ARBA" id="ARBA00004167"/>
    </source>
</evidence>
<dbReference type="GO" id="GO:0042802">
    <property type="term" value="F:identical protein binding"/>
    <property type="evidence" value="ECO:0007669"/>
    <property type="project" value="UniProtKB-ARBA"/>
</dbReference>
<dbReference type="SUPFAM" id="SSF49265">
    <property type="entry name" value="Fibronectin type III"/>
    <property type="match status" value="3"/>
</dbReference>
<protein>
    <submittedName>
        <fullName evidence="16">Down syndrome cell adhesion molecule-like protein Dscam2 isoform X22</fullName>
    </submittedName>
</protein>
<feature type="domain" description="Ig-like" evidence="13">
    <location>
        <begin position="726"/>
        <end position="819"/>
    </location>
</feature>
<dbReference type="PROSITE" id="PS50835">
    <property type="entry name" value="IG_LIKE"/>
    <property type="match status" value="9"/>
</dbReference>
<evidence type="ECO:0000256" key="12">
    <source>
        <dbReference type="SAM" id="SignalP"/>
    </source>
</evidence>
<feature type="domain" description="Ig-like" evidence="13">
    <location>
        <begin position="344"/>
        <end position="423"/>
    </location>
</feature>
<dbReference type="FunFam" id="2.60.40.10:FF:000093">
    <property type="entry name" value="Down syndrome cell adhesion molecule, isoform B"/>
    <property type="match status" value="1"/>
</dbReference>
<feature type="region of interest" description="Disordered" evidence="10">
    <location>
        <begin position="1111"/>
        <end position="1134"/>
    </location>
</feature>
<feature type="compositionally biased region" description="Low complexity" evidence="10">
    <location>
        <begin position="1906"/>
        <end position="1919"/>
    </location>
</feature>
<feature type="domain" description="Ig-like" evidence="13">
    <location>
        <begin position="620"/>
        <end position="721"/>
    </location>
</feature>
<feature type="domain" description="Fibronectin type-III" evidence="14">
    <location>
        <begin position="1130"/>
        <end position="1226"/>
    </location>
</feature>
<dbReference type="Pfam" id="PF07679">
    <property type="entry name" value="I-set"/>
    <property type="match status" value="4"/>
</dbReference>
<feature type="domain" description="Fibronectin type-III" evidence="14">
    <location>
        <begin position="1511"/>
        <end position="1606"/>
    </location>
</feature>
<dbReference type="InterPro" id="IPR003598">
    <property type="entry name" value="Ig_sub2"/>
</dbReference>
<dbReference type="FunFam" id="2.60.40.10:FF:000308">
    <property type="entry name" value="Down syndrome cell adhesion molecule, isoform D"/>
    <property type="match status" value="1"/>
</dbReference>
<dbReference type="PANTHER" id="PTHR10075:SF53">
    <property type="entry name" value="DOWN SYNDROME CELL ADHESION MOLECULE 1, ISOFORM BQ"/>
    <property type="match status" value="1"/>
</dbReference>
<dbReference type="FunFam" id="2.60.40.10:FF:000426">
    <property type="entry name" value="Down syndrome cell adhesion molecule, isoform J"/>
    <property type="match status" value="1"/>
</dbReference>
<keyword evidence="6 11" id="KW-1133">Transmembrane helix</keyword>
<feature type="domain" description="Ig-like" evidence="13">
    <location>
        <begin position="529"/>
        <end position="613"/>
    </location>
</feature>
<keyword evidence="4" id="KW-0677">Repeat</keyword>
<dbReference type="FunFam" id="2.60.40.10:FF:000017">
    <property type="entry name" value="Down syndrome cell adhesion molecule b"/>
    <property type="match status" value="2"/>
</dbReference>
<feature type="domain" description="Fibronectin type-III" evidence="14">
    <location>
        <begin position="1414"/>
        <end position="1507"/>
    </location>
</feature>
<dbReference type="Proteomes" id="UP000515164">
    <property type="component" value="Unplaced"/>
</dbReference>
<feature type="region of interest" description="Disordered" evidence="10">
    <location>
        <begin position="1814"/>
        <end position="2018"/>
    </location>
</feature>
<dbReference type="SMART" id="SM00408">
    <property type="entry name" value="IGc2"/>
    <property type="match status" value="9"/>
</dbReference>
<dbReference type="Pfam" id="PF13927">
    <property type="entry name" value="Ig_3"/>
    <property type="match status" value="4"/>
</dbReference>
<dbReference type="GeneID" id="117204124"/>
<evidence type="ECO:0000256" key="7">
    <source>
        <dbReference type="ARBA" id="ARBA00023136"/>
    </source>
</evidence>
<dbReference type="Gene3D" id="2.60.40.10">
    <property type="entry name" value="Immunoglobulins"/>
    <property type="match status" value="16"/>
</dbReference>
<evidence type="ECO:0000256" key="10">
    <source>
        <dbReference type="SAM" id="MobiDB-lite"/>
    </source>
</evidence>
<keyword evidence="2 11" id="KW-0812">Transmembrane</keyword>
<evidence type="ECO:0000256" key="2">
    <source>
        <dbReference type="ARBA" id="ARBA00022692"/>
    </source>
</evidence>
<dbReference type="FunFam" id="2.60.40.10:FF:000324">
    <property type="entry name" value="Down syndrome cell adhesion molecule, isoform D"/>
    <property type="match status" value="1"/>
</dbReference>
<dbReference type="CDD" id="cd00063">
    <property type="entry name" value="FN3"/>
    <property type="match status" value="6"/>
</dbReference>
<dbReference type="GO" id="GO:0007155">
    <property type="term" value="P:cell adhesion"/>
    <property type="evidence" value="ECO:0007669"/>
    <property type="project" value="UniProtKB-KW"/>
</dbReference>
<keyword evidence="15" id="KW-1185">Reference proteome</keyword>
<dbReference type="FunFam" id="2.60.40.10:FF:000394">
    <property type="entry name" value="Down syndrome cell adhesion molecule, isoform J"/>
    <property type="match status" value="1"/>
</dbReference>
<comment type="subcellular location">
    <subcellularLocation>
        <location evidence="1">Membrane</location>
        <topology evidence="1">Single-pass membrane protein</topology>
    </subcellularLocation>
</comment>
<dbReference type="PANTHER" id="PTHR10075">
    <property type="entry name" value="BASIGIN RELATED"/>
    <property type="match status" value="1"/>
</dbReference>
<evidence type="ECO:0000256" key="4">
    <source>
        <dbReference type="ARBA" id="ARBA00022737"/>
    </source>
</evidence>
<evidence type="ECO:0000256" key="6">
    <source>
        <dbReference type="ARBA" id="ARBA00022989"/>
    </source>
</evidence>
<feature type="domain" description="Fibronectin type-III" evidence="14">
    <location>
        <begin position="1230"/>
        <end position="1326"/>
    </location>
</feature>
<dbReference type="InterPro" id="IPR036116">
    <property type="entry name" value="FN3_sf"/>
</dbReference>
<feature type="compositionally biased region" description="Polar residues" evidence="10">
    <location>
        <begin position="1837"/>
        <end position="1856"/>
    </location>
</feature>
<evidence type="ECO:0000256" key="9">
    <source>
        <dbReference type="ARBA" id="ARBA00023319"/>
    </source>
</evidence>
<dbReference type="FunFam" id="2.60.40.10:FF:000719">
    <property type="entry name" value="nephrin isoform X1"/>
    <property type="match status" value="1"/>
</dbReference>
<dbReference type="FunFam" id="2.60.40.10:FF:000410">
    <property type="entry name" value="Down syndrome cell adhesion molecule, isoform H"/>
    <property type="match status" value="1"/>
</dbReference>
<dbReference type="SMART" id="SM00060">
    <property type="entry name" value="FN3"/>
    <property type="match status" value="6"/>
</dbReference>
<dbReference type="GO" id="GO:0048812">
    <property type="term" value="P:neuron projection morphogenesis"/>
    <property type="evidence" value="ECO:0007669"/>
    <property type="project" value="UniProtKB-ARBA"/>
</dbReference>
<feature type="domain" description="Ig-like" evidence="13">
    <location>
        <begin position="1319"/>
        <end position="1406"/>
    </location>
</feature>
<evidence type="ECO:0000256" key="11">
    <source>
        <dbReference type="SAM" id="Phobius"/>
    </source>
</evidence>
<feature type="domain" description="Ig-like" evidence="13">
    <location>
        <begin position="40"/>
        <end position="133"/>
    </location>
</feature>
<dbReference type="SMART" id="SM00409">
    <property type="entry name" value="IG"/>
    <property type="match status" value="10"/>
</dbReference>
<dbReference type="InterPro" id="IPR003961">
    <property type="entry name" value="FN3_dom"/>
</dbReference>
<dbReference type="FunFam" id="2.60.40.10:FF:000310">
    <property type="entry name" value="Down syndrome cell adhesion molecule, isoform D"/>
    <property type="match status" value="1"/>
</dbReference>
<dbReference type="InterPro" id="IPR003599">
    <property type="entry name" value="Ig_sub"/>
</dbReference>
<dbReference type="FunFam" id="2.60.40.10:FF:000230">
    <property type="entry name" value="Down syndrome cell adhesion molecule, isoform D"/>
    <property type="match status" value="1"/>
</dbReference>
<keyword evidence="5" id="KW-0130">Cell adhesion</keyword>
<dbReference type="CDD" id="cd20956">
    <property type="entry name" value="IgI_4_Dscam"/>
    <property type="match status" value="1"/>
</dbReference>
<feature type="domain" description="Ig-like" evidence="13">
    <location>
        <begin position="431"/>
        <end position="524"/>
    </location>
</feature>
<feature type="domain" description="Ig-like" evidence="13">
    <location>
        <begin position="824"/>
        <end position="916"/>
    </location>
</feature>
<dbReference type="SUPFAM" id="SSF48726">
    <property type="entry name" value="Immunoglobulin"/>
    <property type="match status" value="9"/>
</dbReference>
<dbReference type="Pfam" id="PF12355">
    <property type="entry name" value="Dscam_C"/>
    <property type="match status" value="1"/>
</dbReference>
<dbReference type="Pfam" id="PF00041">
    <property type="entry name" value="fn3"/>
    <property type="match status" value="5"/>
</dbReference>
<dbReference type="InterPro" id="IPR021012">
    <property type="entry name" value="Dscam1_C"/>
</dbReference>
<dbReference type="CTD" id="35652"/>
<evidence type="ECO:0000259" key="14">
    <source>
        <dbReference type="PROSITE" id="PS50853"/>
    </source>
</evidence>